<dbReference type="Pfam" id="PF01496">
    <property type="entry name" value="V_ATPase_I"/>
    <property type="match status" value="1"/>
</dbReference>
<dbReference type="GO" id="GO:0033179">
    <property type="term" value="C:proton-transporting V-type ATPase, V0 domain"/>
    <property type="evidence" value="ECO:0007669"/>
    <property type="project" value="InterPro"/>
</dbReference>
<dbReference type="STRING" id="51031.W2SS74"/>
<dbReference type="EMBL" id="KI667198">
    <property type="protein sequence ID" value="ETN71696.1"/>
    <property type="molecule type" value="Genomic_DNA"/>
</dbReference>
<keyword evidence="10" id="KW-1185">Reference proteome</keyword>
<evidence type="ECO:0000256" key="1">
    <source>
        <dbReference type="ARBA" id="ARBA00004141"/>
    </source>
</evidence>
<evidence type="ECO:0000313" key="9">
    <source>
        <dbReference type="EMBL" id="ETN71696.1"/>
    </source>
</evidence>
<dbReference type="InterPro" id="IPR002490">
    <property type="entry name" value="V-ATPase_116kDa_su"/>
</dbReference>
<evidence type="ECO:0000313" key="10">
    <source>
        <dbReference type="Proteomes" id="UP000053676"/>
    </source>
</evidence>
<keyword evidence="3 8" id="KW-0813">Transport</keyword>
<reference evidence="10" key="1">
    <citation type="journal article" date="2014" name="Nat. Genet.">
        <title>Genome of the human hookworm Necator americanus.</title>
        <authorList>
            <person name="Tang Y.T."/>
            <person name="Gao X."/>
            <person name="Rosa B.A."/>
            <person name="Abubucker S."/>
            <person name="Hallsworth-Pepin K."/>
            <person name="Martin J."/>
            <person name="Tyagi R."/>
            <person name="Heizer E."/>
            <person name="Zhang X."/>
            <person name="Bhonagiri-Palsikar V."/>
            <person name="Minx P."/>
            <person name="Warren W.C."/>
            <person name="Wang Q."/>
            <person name="Zhan B."/>
            <person name="Hotez P.J."/>
            <person name="Sternberg P.W."/>
            <person name="Dougall A."/>
            <person name="Gaze S.T."/>
            <person name="Mulvenna J."/>
            <person name="Sotillo J."/>
            <person name="Ranganathan S."/>
            <person name="Rabelo E.M."/>
            <person name="Wilson R.K."/>
            <person name="Felgner P.L."/>
            <person name="Bethony J."/>
            <person name="Hawdon J.M."/>
            <person name="Gasser R.B."/>
            <person name="Loukas A."/>
            <person name="Mitreva M."/>
        </authorList>
    </citation>
    <scope>NUCLEOTIDE SEQUENCE [LARGE SCALE GENOMIC DNA]</scope>
</reference>
<evidence type="ECO:0000256" key="8">
    <source>
        <dbReference type="RuleBase" id="RU361189"/>
    </source>
</evidence>
<comment type="caution">
    <text evidence="8">Lacks conserved residue(s) required for the propagation of feature annotation.</text>
</comment>
<gene>
    <name evidence="9" type="ORF">NECAME_14122</name>
</gene>
<dbReference type="OrthoDB" id="5832475at2759"/>
<dbReference type="KEGG" id="nai:NECAME_14122"/>
<evidence type="ECO:0000256" key="5">
    <source>
        <dbReference type="ARBA" id="ARBA00022989"/>
    </source>
</evidence>
<evidence type="ECO:0000256" key="2">
    <source>
        <dbReference type="ARBA" id="ARBA00009904"/>
    </source>
</evidence>
<keyword evidence="7 8" id="KW-0472">Membrane</keyword>
<comment type="subcellular location">
    <subcellularLocation>
        <location evidence="1">Membrane</location>
        <topology evidence="1">Multi-pass membrane protein</topology>
    </subcellularLocation>
</comment>
<dbReference type="PANTHER" id="PTHR11629:SF73">
    <property type="entry name" value="V-TYPE PROTON ATPASE 116 KDA SUBUNIT A 2"/>
    <property type="match status" value="1"/>
</dbReference>
<keyword evidence="6 8" id="KW-0406">Ion transport</keyword>
<comment type="function">
    <text evidence="8">Essential component of the vacuolar proton pump (V-ATPase), a multimeric enzyme that catalyzes the translocation of protons across the membranes. Required for assembly and activity of the V-ATPase.</text>
</comment>
<keyword evidence="5 8" id="KW-1133">Transmembrane helix</keyword>
<dbReference type="OMA" id="LMTWINQ"/>
<proteinExistence type="inferred from homology"/>
<dbReference type="Proteomes" id="UP000053676">
    <property type="component" value="Unassembled WGS sequence"/>
</dbReference>
<feature type="non-terminal residue" evidence="9">
    <location>
        <position position="113"/>
    </location>
</feature>
<dbReference type="GO" id="GO:0046961">
    <property type="term" value="F:proton-transporting ATPase activity, rotational mechanism"/>
    <property type="evidence" value="ECO:0007669"/>
    <property type="project" value="InterPro"/>
</dbReference>
<dbReference type="GO" id="GO:0007035">
    <property type="term" value="P:vacuolar acidification"/>
    <property type="evidence" value="ECO:0007669"/>
    <property type="project" value="TreeGrafter"/>
</dbReference>
<dbReference type="AlphaFoldDB" id="W2SS74"/>
<comment type="similarity">
    <text evidence="2 8">Belongs to the V-ATPase 116 kDa subunit family.</text>
</comment>
<evidence type="ECO:0000256" key="7">
    <source>
        <dbReference type="ARBA" id="ARBA00023136"/>
    </source>
</evidence>
<dbReference type="GO" id="GO:0005886">
    <property type="term" value="C:plasma membrane"/>
    <property type="evidence" value="ECO:0007669"/>
    <property type="project" value="TreeGrafter"/>
</dbReference>
<feature type="transmembrane region" description="Helical" evidence="8">
    <location>
        <begin position="6"/>
        <end position="23"/>
    </location>
</feature>
<organism evidence="9 10">
    <name type="scientific">Necator americanus</name>
    <name type="common">Human hookworm</name>
    <dbReference type="NCBI Taxonomy" id="51031"/>
    <lineage>
        <taxon>Eukaryota</taxon>
        <taxon>Metazoa</taxon>
        <taxon>Ecdysozoa</taxon>
        <taxon>Nematoda</taxon>
        <taxon>Chromadorea</taxon>
        <taxon>Rhabditida</taxon>
        <taxon>Rhabditina</taxon>
        <taxon>Rhabditomorpha</taxon>
        <taxon>Strongyloidea</taxon>
        <taxon>Ancylostomatidae</taxon>
        <taxon>Bunostominae</taxon>
        <taxon>Necator</taxon>
    </lineage>
</organism>
<dbReference type="GO" id="GO:0016471">
    <property type="term" value="C:vacuolar proton-transporting V-type ATPase complex"/>
    <property type="evidence" value="ECO:0007669"/>
    <property type="project" value="TreeGrafter"/>
</dbReference>
<keyword evidence="4 8" id="KW-0812">Transmembrane</keyword>
<dbReference type="GO" id="GO:0051117">
    <property type="term" value="F:ATPase binding"/>
    <property type="evidence" value="ECO:0007669"/>
    <property type="project" value="TreeGrafter"/>
</dbReference>
<evidence type="ECO:0000256" key="6">
    <source>
        <dbReference type="ARBA" id="ARBA00023065"/>
    </source>
</evidence>
<dbReference type="PANTHER" id="PTHR11629">
    <property type="entry name" value="VACUOLAR PROTON ATPASES"/>
    <property type="match status" value="1"/>
</dbReference>
<evidence type="ECO:0000256" key="3">
    <source>
        <dbReference type="ARBA" id="ARBA00022448"/>
    </source>
</evidence>
<name>W2SS74_NECAM</name>
<sequence length="113" mass="12918">MFFGGRYIILLMGIFSIHAGLLYNDLFAKSFNIFGTSWLNPYSRDELMTWINQSEVAHKEMLLEINPGYSYQHAEGPYLYGMDPIWNIAGNKLNFLNSLKMKLSVIAGIAQMT</sequence>
<keyword evidence="8" id="KW-0375">Hydrogen ion transport</keyword>
<evidence type="ECO:0000256" key="4">
    <source>
        <dbReference type="ARBA" id="ARBA00022692"/>
    </source>
</evidence>
<protein>
    <recommendedName>
        <fullName evidence="8">V-type proton ATPase subunit a</fullName>
    </recommendedName>
</protein>
<accession>W2SS74</accession>